<dbReference type="SUPFAM" id="SSF142433">
    <property type="entry name" value="CinA-like"/>
    <property type="match status" value="1"/>
</dbReference>
<dbReference type="EMBL" id="OU342829">
    <property type="protein sequence ID" value="CAG7579727.1"/>
    <property type="molecule type" value="Genomic_DNA"/>
</dbReference>
<dbReference type="GO" id="GO:0019159">
    <property type="term" value="F:nicotinamide-nucleotide amidase activity"/>
    <property type="evidence" value="ECO:0007669"/>
    <property type="project" value="UniProtKB-EC"/>
</dbReference>
<sequence>MDKSEENIKYLCDKLGLKVSVSESLTGGKIQDRLVSVSGSSSYFQGGVTVYNIDQKVNLLGIDREHAESVNCISERVAEEMAKGCNELFGSDISIGITGYAEPYGDIKDPFCYYSINFRGEILETDTFIGAPNKNFRNGNRTVFTSRLVHQLDQQLQSLEKTIERDNRLKNLLNK</sequence>
<dbReference type="InterPro" id="IPR008136">
    <property type="entry name" value="CinA_C"/>
</dbReference>
<evidence type="ECO:0000313" key="2">
    <source>
        <dbReference type="EMBL" id="CAG7579727.1"/>
    </source>
</evidence>
<feature type="domain" description="CinA C-terminal" evidence="1">
    <location>
        <begin position="3"/>
        <end position="105"/>
    </location>
</feature>
<gene>
    <name evidence="2" type="primary">pncC</name>
    <name evidence="2" type="ORF">SLAVMIC_00059</name>
</gene>
<organism evidence="2">
    <name type="scientific">uncultured marine phage</name>
    <dbReference type="NCBI Taxonomy" id="707152"/>
    <lineage>
        <taxon>Viruses</taxon>
        <taxon>environmental samples</taxon>
    </lineage>
</organism>
<name>A0A8D9FR88_9VIRU</name>
<protein>
    <submittedName>
        <fullName evidence="2">Nicotinamide-nucleotide amidohydrolase PncC</fullName>
        <ecNumber evidence="2">3.5.1.42</ecNumber>
    </submittedName>
</protein>
<accession>A0A8D9FR88</accession>
<reference evidence="2" key="1">
    <citation type="submission" date="2021-06" db="EMBL/GenBank/DDBJ databases">
        <authorList>
            <person name="Gannon L."/>
            <person name="Redgwell R T."/>
            <person name="Michniewski S."/>
            <person name="Harrison D C."/>
            <person name="Millard A."/>
        </authorList>
    </citation>
    <scope>NUCLEOTIDE SEQUENCE</scope>
</reference>
<dbReference type="Pfam" id="PF02464">
    <property type="entry name" value="CinA"/>
    <property type="match status" value="1"/>
</dbReference>
<proteinExistence type="predicted"/>
<keyword evidence="2" id="KW-0378">Hydrolase</keyword>
<dbReference type="EC" id="3.5.1.42" evidence="2"/>
<dbReference type="InterPro" id="IPR036653">
    <property type="entry name" value="CinA-like_C"/>
</dbReference>
<dbReference type="Gene3D" id="3.90.950.20">
    <property type="entry name" value="CinA-like"/>
    <property type="match status" value="1"/>
</dbReference>
<evidence type="ECO:0000259" key="1">
    <source>
        <dbReference type="Pfam" id="PF02464"/>
    </source>
</evidence>
<dbReference type="NCBIfam" id="TIGR00199">
    <property type="entry name" value="PncC_domain"/>
    <property type="match status" value="1"/>
</dbReference>